<dbReference type="OrthoDB" id="5589990at2"/>
<evidence type="ECO:0000256" key="4">
    <source>
        <dbReference type="ARBA" id="ARBA00023172"/>
    </source>
</evidence>
<evidence type="ECO:0000313" key="7">
    <source>
        <dbReference type="Proteomes" id="UP000194968"/>
    </source>
</evidence>
<reference evidence="6 7" key="1">
    <citation type="submission" date="2017-03" db="EMBL/GenBank/DDBJ databases">
        <title>Comparative genomics of honeybee gut symbionts reveal geographically distinct and subgroup specific antibiotic resistance.</title>
        <authorList>
            <person name="Ludvigsen J."/>
            <person name="Porcellato D."/>
            <person name="Labee-Lund T.M."/>
            <person name="Amdam G.V."/>
            <person name="Rudi K."/>
        </authorList>
    </citation>
    <scope>NUCLEOTIDE SEQUENCE [LARGE SCALE GENOMIC DNA]</scope>
    <source>
        <strain evidence="6 7">A-4-12</strain>
    </source>
</reference>
<organism evidence="6 7">
    <name type="scientific">Gilliamella apis</name>
    <dbReference type="NCBI Taxonomy" id="1970738"/>
    <lineage>
        <taxon>Bacteria</taxon>
        <taxon>Pseudomonadati</taxon>
        <taxon>Pseudomonadota</taxon>
        <taxon>Gammaproteobacteria</taxon>
        <taxon>Orbales</taxon>
        <taxon>Orbaceae</taxon>
        <taxon>Gilliamella</taxon>
    </lineage>
</organism>
<dbReference type="Gene3D" id="1.10.150.130">
    <property type="match status" value="1"/>
</dbReference>
<dbReference type="Pfam" id="PF13356">
    <property type="entry name" value="Arm-DNA-bind_3"/>
    <property type="match status" value="1"/>
</dbReference>
<dbReference type="InterPro" id="IPR002104">
    <property type="entry name" value="Integrase_catalytic"/>
</dbReference>
<evidence type="ECO:0000256" key="3">
    <source>
        <dbReference type="ARBA" id="ARBA00023125"/>
    </source>
</evidence>
<dbReference type="CDD" id="cd00801">
    <property type="entry name" value="INT_P4_C"/>
    <property type="match status" value="1"/>
</dbReference>
<dbReference type="Gene3D" id="3.30.160.390">
    <property type="entry name" value="Integrase, DNA-binding domain"/>
    <property type="match status" value="1"/>
</dbReference>
<dbReference type="AlphaFoldDB" id="A0A242NX38"/>
<evidence type="ECO:0000313" key="6">
    <source>
        <dbReference type="EMBL" id="OTQ53438.1"/>
    </source>
</evidence>
<proteinExistence type="inferred from homology"/>
<dbReference type="PROSITE" id="PS51898">
    <property type="entry name" value="TYR_RECOMBINASE"/>
    <property type="match status" value="1"/>
</dbReference>
<feature type="domain" description="Tyr recombinase" evidence="5">
    <location>
        <begin position="215"/>
        <end position="404"/>
    </location>
</feature>
<sequence length="424" mass="49468">MMPLVDKVVHFARPDNKPYTLCDGNGLSLFVACNGRRSWHFRFSWQKKQYRISLGVFPEVSLEEARALCRDSNELLGKGIDPRVYRQQTNSPAADSRLFRVFVRSWLAFKLKRLDSVFSREKKHVGGQVTAIQIERSLKRDILPFLGDRTLRDISREDVWAIQQRIEQRGTFAVAKKVRTWLKEMFAYAVALGELELNPASYLNELALPCYGKRMVNPFLSLEEIHELLSCLARYRGNLQTRLAIRLLLLTGVRLAHLRFAQVQHFDFKLSVWHVDVFRGRKVLENSDRSRLIYPAYVVPLSSQALSIVKKLCECAFPGQKYLLCHRLDPQQTISENTLNMALKRLGISGRLTSHGIRKMLFAAFKDLGYDDDLINTQLYHFSCEEIRRTYNHALYIEQRRTMMQEWADLLDAWEKEEQFKVVY</sequence>
<dbReference type="PANTHER" id="PTHR30629:SF2">
    <property type="entry name" value="PROPHAGE INTEGRASE INTS-RELATED"/>
    <property type="match status" value="1"/>
</dbReference>
<dbReference type="InterPro" id="IPR038488">
    <property type="entry name" value="Integrase_DNA-bd_sf"/>
</dbReference>
<evidence type="ECO:0000259" key="5">
    <source>
        <dbReference type="PROSITE" id="PS51898"/>
    </source>
</evidence>
<comment type="similarity">
    <text evidence="1">Belongs to the 'phage' integrase family.</text>
</comment>
<dbReference type="RefSeq" id="WP_086319904.1">
    <property type="nucleotide sequence ID" value="NZ_NASD01000007.1"/>
</dbReference>
<dbReference type="Pfam" id="PF22022">
    <property type="entry name" value="Phage_int_M"/>
    <property type="match status" value="1"/>
</dbReference>
<evidence type="ECO:0000256" key="2">
    <source>
        <dbReference type="ARBA" id="ARBA00022908"/>
    </source>
</evidence>
<accession>A0A242NX38</accession>
<dbReference type="SUPFAM" id="SSF56349">
    <property type="entry name" value="DNA breaking-rejoining enzymes"/>
    <property type="match status" value="1"/>
</dbReference>
<keyword evidence="4" id="KW-0233">DNA recombination</keyword>
<dbReference type="InterPro" id="IPR053876">
    <property type="entry name" value="Phage_int_M"/>
</dbReference>
<dbReference type="EMBL" id="NASK01000059">
    <property type="protein sequence ID" value="OTQ53438.1"/>
    <property type="molecule type" value="Genomic_DNA"/>
</dbReference>
<gene>
    <name evidence="6" type="ORF">B6D06_00925</name>
</gene>
<dbReference type="PANTHER" id="PTHR30629">
    <property type="entry name" value="PROPHAGE INTEGRASE"/>
    <property type="match status" value="1"/>
</dbReference>
<dbReference type="GO" id="GO:0003677">
    <property type="term" value="F:DNA binding"/>
    <property type="evidence" value="ECO:0007669"/>
    <property type="project" value="UniProtKB-KW"/>
</dbReference>
<protein>
    <recommendedName>
        <fullName evidence="5">Tyr recombinase domain-containing protein</fullName>
    </recommendedName>
</protein>
<comment type="caution">
    <text evidence="6">The sequence shown here is derived from an EMBL/GenBank/DDBJ whole genome shotgun (WGS) entry which is preliminary data.</text>
</comment>
<dbReference type="GO" id="GO:0006310">
    <property type="term" value="P:DNA recombination"/>
    <property type="evidence" value="ECO:0007669"/>
    <property type="project" value="UniProtKB-KW"/>
</dbReference>
<dbReference type="Pfam" id="PF00589">
    <property type="entry name" value="Phage_integrase"/>
    <property type="match status" value="1"/>
</dbReference>
<dbReference type="InterPro" id="IPR010998">
    <property type="entry name" value="Integrase_recombinase_N"/>
</dbReference>
<dbReference type="InterPro" id="IPR011010">
    <property type="entry name" value="DNA_brk_join_enz"/>
</dbReference>
<dbReference type="Proteomes" id="UP000194968">
    <property type="component" value="Unassembled WGS sequence"/>
</dbReference>
<keyword evidence="3" id="KW-0238">DNA-binding</keyword>
<dbReference type="Gene3D" id="1.10.443.10">
    <property type="entry name" value="Intergrase catalytic core"/>
    <property type="match status" value="1"/>
</dbReference>
<keyword evidence="2" id="KW-0229">DNA integration</keyword>
<dbReference type="InterPro" id="IPR013762">
    <property type="entry name" value="Integrase-like_cat_sf"/>
</dbReference>
<dbReference type="GO" id="GO:0015074">
    <property type="term" value="P:DNA integration"/>
    <property type="evidence" value="ECO:0007669"/>
    <property type="project" value="UniProtKB-KW"/>
</dbReference>
<name>A0A242NX38_9GAMM</name>
<evidence type="ECO:0000256" key="1">
    <source>
        <dbReference type="ARBA" id="ARBA00008857"/>
    </source>
</evidence>
<dbReference type="InterPro" id="IPR025166">
    <property type="entry name" value="Integrase_DNA_bind_dom"/>
</dbReference>
<dbReference type="InterPro" id="IPR050808">
    <property type="entry name" value="Phage_Integrase"/>
</dbReference>